<dbReference type="AlphaFoldDB" id="A0A3S1CL02"/>
<protein>
    <submittedName>
        <fullName evidence="1">Uncharacterized protein</fullName>
    </submittedName>
</protein>
<organism evidence="1 2">
    <name type="scientific">Dulcicalothrix desertica PCC 7102</name>
    <dbReference type="NCBI Taxonomy" id="232991"/>
    <lineage>
        <taxon>Bacteria</taxon>
        <taxon>Bacillati</taxon>
        <taxon>Cyanobacteriota</taxon>
        <taxon>Cyanophyceae</taxon>
        <taxon>Nostocales</taxon>
        <taxon>Calotrichaceae</taxon>
        <taxon>Dulcicalothrix</taxon>
    </lineage>
</organism>
<dbReference type="RefSeq" id="WP_127082192.1">
    <property type="nucleotide sequence ID" value="NZ_RSCL01000008.1"/>
</dbReference>
<dbReference type="Pfam" id="PF17195">
    <property type="entry name" value="DUF5132"/>
    <property type="match status" value="1"/>
</dbReference>
<accession>A0A3S1CL02</accession>
<comment type="caution">
    <text evidence="1">The sequence shown here is derived from an EMBL/GenBank/DDBJ whole genome shotgun (WGS) entry which is preliminary data.</text>
</comment>
<name>A0A3S1CL02_9CYAN</name>
<gene>
    <name evidence="1" type="ORF">DSM106972_037540</name>
</gene>
<evidence type="ECO:0000313" key="1">
    <source>
        <dbReference type="EMBL" id="RUT05747.1"/>
    </source>
</evidence>
<evidence type="ECO:0000313" key="2">
    <source>
        <dbReference type="Proteomes" id="UP000271624"/>
    </source>
</evidence>
<reference evidence="1" key="1">
    <citation type="submission" date="2018-12" db="EMBL/GenBank/DDBJ databases">
        <authorList>
            <person name="Will S."/>
            <person name="Neumann-Schaal M."/>
            <person name="Henke P."/>
        </authorList>
    </citation>
    <scope>NUCLEOTIDE SEQUENCE</scope>
    <source>
        <strain evidence="1">PCC 7102</strain>
    </source>
</reference>
<sequence length="62" mass="6589">MATLKIMPDLENINKGLNVPVIIVYVKSKGLITGASDALEDIVAEARAELSESKSSSARSSR</sequence>
<keyword evidence="2" id="KW-1185">Reference proteome</keyword>
<dbReference type="EMBL" id="RSCL01000008">
    <property type="protein sequence ID" value="RUT05747.1"/>
    <property type="molecule type" value="Genomic_DNA"/>
</dbReference>
<reference evidence="1" key="2">
    <citation type="journal article" date="2019" name="Genome Biol. Evol.">
        <title>Day and night: Metabolic profiles and evolutionary relationships of six axenic non-marine cyanobacteria.</title>
        <authorList>
            <person name="Will S.E."/>
            <person name="Henke P."/>
            <person name="Boedeker C."/>
            <person name="Huang S."/>
            <person name="Brinkmann H."/>
            <person name="Rohde M."/>
            <person name="Jarek M."/>
            <person name="Friedl T."/>
            <person name="Seufert S."/>
            <person name="Schumacher M."/>
            <person name="Overmann J."/>
            <person name="Neumann-Schaal M."/>
            <person name="Petersen J."/>
        </authorList>
    </citation>
    <scope>NUCLEOTIDE SEQUENCE [LARGE SCALE GENOMIC DNA]</scope>
    <source>
        <strain evidence="1">PCC 7102</strain>
    </source>
</reference>
<proteinExistence type="predicted"/>
<dbReference type="Proteomes" id="UP000271624">
    <property type="component" value="Unassembled WGS sequence"/>
</dbReference>
<dbReference type="OrthoDB" id="465439at2"/>
<dbReference type="InterPro" id="IPR033456">
    <property type="entry name" value="DUF5132"/>
</dbReference>